<dbReference type="Gene3D" id="2.130.10.10">
    <property type="entry name" value="YVTN repeat-like/Quinoprotein amine dehydrogenase"/>
    <property type="match status" value="2"/>
</dbReference>
<keyword evidence="7" id="KW-0677">Repeat</keyword>
<evidence type="ECO:0000256" key="2">
    <source>
        <dbReference type="ARBA" id="ARBA00010226"/>
    </source>
</evidence>
<dbReference type="InterPro" id="IPR027145">
    <property type="entry name" value="PWP2"/>
</dbReference>
<dbReference type="InterPro" id="IPR019775">
    <property type="entry name" value="WD40_repeat_CS"/>
</dbReference>
<comment type="subcellular location">
    <subcellularLocation>
        <location evidence="1">Secreted</location>
        <location evidence="1">Cell wall</location>
    </subcellularLocation>
</comment>
<feature type="domain" description="DUF642" evidence="12">
    <location>
        <begin position="196"/>
        <end position="360"/>
    </location>
</feature>
<dbReference type="GO" id="GO:0000028">
    <property type="term" value="P:ribosomal small subunit assembly"/>
    <property type="evidence" value="ECO:0007669"/>
    <property type="project" value="TreeGrafter"/>
</dbReference>
<dbReference type="InterPro" id="IPR015943">
    <property type="entry name" value="WD40/YVTN_repeat-like_dom_sf"/>
</dbReference>
<keyword evidence="8" id="KW-0325">Glycoprotein</keyword>
<dbReference type="Proteomes" id="UP001152561">
    <property type="component" value="Unassembled WGS sequence"/>
</dbReference>
<comment type="similarity">
    <text evidence="2">Belongs to the WD repeat PWP2 family.</text>
</comment>
<evidence type="ECO:0000256" key="3">
    <source>
        <dbReference type="ARBA" id="ARBA00022512"/>
    </source>
</evidence>
<dbReference type="Pfam" id="PF04003">
    <property type="entry name" value="Utp12"/>
    <property type="match status" value="1"/>
</dbReference>
<dbReference type="PROSITE" id="PS50082">
    <property type="entry name" value="WD_REPEATS_2"/>
    <property type="match status" value="2"/>
</dbReference>
<evidence type="ECO:0000256" key="4">
    <source>
        <dbReference type="ARBA" id="ARBA00022525"/>
    </source>
</evidence>
<dbReference type="FunFam" id="2.130.10.10:FF:000936">
    <property type="entry name" value="Periodic tryptophan protein 2"/>
    <property type="match status" value="1"/>
</dbReference>
<reference evidence="14" key="1">
    <citation type="journal article" date="2023" name="Proc. Natl. Acad. Sci. U.S.A.">
        <title>Genomic and structural basis for evolution of tropane alkaloid biosynthesis.</title>
        <authorList>
            <person name="Wanga Y.-J."/>
            <person name="Taina T."/>
            <person name="Yua J.-Y."/>
            <person name="Lia J."/>
            <person name="Xua B."/>
            <person name="Chenc J."/>
            <person name="D'Auriad J.C."/>
            <person name="Huanga J.-P."/>
            <person name="Huanga S.-X."/>
        </authorList>
    </citation>
    <scope>NUCLEOTIDE SEQUENCE [LARGE SCALE GENOMIC DNA]</scope>
    <source>
        <strain evidence="14">cv. KIB-2019</strain>
    </source>
</reference>
<evidence type="ECO:0000259" key="12">
    <source>
        <dbReference type="Pfam" id="PF04862"/>
    </source>
</evidence>
<dbReference type="OrthoDB" id="1640281at2759"/>
<dbReference type="InterPro" id="IPR006946">
    <property type="entry name" value="DGR2-like_dom"/>
</dbReference>
<comment type="caution">
    <text evidence="13">The sequence shown here is derived from an EMBL/GenBank/DDBJ whole genome shotgun (WGS) entry which is preliminary data.</text>
</comment>
<dbReference type="SUPFAM" id="SSF50978">
    <property type="entry name" value="WD40 repeat-like"/>
    <property type="match status" value="1"/>
</dbReference>
<evidence type="ECO:0000256" key="7">
    <source>
        <dbReference type="ARBA" id="ARBA00022737"/>
    </source>
</evidence>
<keyword evidence="14" id="KW-1185">Reference proteome</keyword>
<evidence type="ECO:0000256" key="10">
    <source>
        <dbReference type="SAM" id="SignalP"/>
    </source>
</evidence>
<dbReference type="FunFam" id="2.60.120.260:FF:000031">
    <property type="entry name" value="DUF642 family protein"/>
    <property type="match status" value="1"/>
</dbReference>
<evidence type="ECO:0008006" key="15">
    <source>
        <dbReference type="Google" id="ProtNLM"/>
    </source>
</evidence>
<dbReference type="GO" id="GO:0034388">
    <property type="term" value="C:Pwp2p-containing subcomplex of 90S preribosome"/>
    <property type="evidence" value="ECO:0007669"/>
    <property type="project" value="TreeGrafter"/>
</dbReference>
<feature type="repeat" description="WD" evidence="9">
    <location>
        <begin position="372"/>
        <end position="413"/>
    </location>
</feature>
<keyword evidence="6 10" id="KW-0732">Signal</keyword>
<gene>
    <name evidence="13" type="ORF">K7X08_034367</name>
</gene>
<evidence type="ECO:0000256" key="5">
    <source>
        <dbReference type="ARBA" id="ARBA00022574"/>
    </source>
</evidence>
<keyword evidence="5 9" id="KW-0853">WD repeat</keyword>
<sequence length="824" mass="91033">MAILNILLLFATINVVLSVNDGLLPNGNFEQGPKASQMKGTKVIDPHAIPHWEISGYVEYIKAGQTQGDMLLPVPEGAFAVRLGEDASIKTRVVNVTKGTFYSLSFNFARTCAQEEKLNLSVSPSTEPNDWGMLPMQTMYSSAGWDSYSWGFLAQANEVEIMLHNPAIEKDPACGPLIDFIALKALTTPHRLKGNMLKNGNFEEGPYIFPNTSWGVLIPPNIEDDHSPLPGWIIESLKAVKYIDSEHFTVPEGKRAIELVAGRESAIAQIVRTQKGKVYDLMFSVGDASNSCQGSMLIEAFSGQITLRVPYESTGNGGFKRAKLRFTAVSERTRVRFLSTYYHMKNDHSGSLCGPVVDDVWTVSSGFCFVTFSEHTNAVTALHFMPGNHCLLSASLDGTVRAWDLFRYRNFRTFTTPTSKQFVSLASDQSGEVICAGTLDSFEIFVWSIKTGRLLDILSGHEGPVHGLATLTSSSWEKTVRLWDVFEGKGAVETFPHTHDVLTVVYRPDGKQLACSTLDGHIHFWDPIEGLLMYTIEGRRDIAGGRLMTDRRSAANSKSGKCFTSLCYSADGSYILAGGNSKYICMYDVADQVLLRRFQITHNLSLDGVLDILNSKNMTESGPLNLIDDDNSDTEEGVDKQVRSKLAYDLPGSMPNHGRPVIRTKCLRIAPTGRNWAAETTEGVLIYSMDESFIFDPTDLDIDVTPEAVDAALKENQNSRALILSQRLNEDSLLKKCIIGVNPADIPAVASSVSVKYIQRLVEALSYLLESCPHLEFLLRWCQEFCKIHGHSIQQNSRNLLPALKSLQKSITSDSSRCIDGSLD</sequence>
<dbReference type="PANTHER" id="PTHR19858">
    <property type="entry name" value="WD40 REPEAT PROTEIN"/>
    <property type="match status" value="1"/>
</dbReference>
<dbReference type="InterPro" id="IPR007148">
    <property type="entry name" value="SSU_processome_Utp12"/>
</dbReference>
<evidence type="ECO:0000259" key="11">
    <source>
        <dbReference type="Pfam" id="PF04003"/>
    </source>
</evidence>
<dbReference type="Gene3D" id="2.60.120.260">
    <property type="entry name" value="Galactose-binding domain-like"/>
    <property type="match status" value="1"/>
</dbReference>
<evidence type="ECO:0000256" key="9">
    <source>
        <dbReference type="PROSITE-ProRule" id="PRU00221"/>
    </source>
</evidence>
<feature type="domain" description="Small-subunit processome Utp12" evidence="11">
    <location>
        <begin position="729"/>
        <end position="815"/>
    </location>
</feature>
<dbReference type="PROSITE" id="PS50294">
    <property type="entry name" value="WD_REPEATS_REGION"/>
    <property type="match status" value="2"/>
</dbReference>
<evidence type="ECO:0000256" key="6">
    <source>
        <dbReference type="ARBA" id="ARBA00022729"/>
    </source>
</evidence>
<dbReference type="GO" id="GO:0032040">
    <property type="term" value="C:small-subunit processome"/>
    <property type="evidence" value="ECO:0007669"/>
    <property type="project" value="TreeGrafter"/>
</dbReference>
<proteinExistence type="inferred from homology"/>
<dbReference type="InterPro" id="IPR036322">
    <property type="entry name" value="WD40_repeat_dom_sf"/>
</dbReference>
<dbReference type="GO" id="GO:0000462">
    <property type="term" value="P:maturation of SSU-rRNA from tricistronic rRNA transcript (SSU-rRNA, 5.8S rRNA, LSU-rRNA)"/>
    <property type="evidence" value="ECO:0007669"/>
    <property type="project" value="TreeGrafter"/>
</dbReference>
<dbReference type="AlphaFoldDB" id="A0A9Q1R1C7"/>
<dbReference type="Pfam" id="PF00400">
    <property type="entry name" value="WD40"/>
    <property type="match status" value="4"/>
</dbReference>
<evidence type="ECO:0000256" key="1">
    <source>
        <dbReference type="ARBA" id="ARBA00004191"/>
    </source>
</evidence>
<accession>A0A9Q1R1C7</accession>
<feature type="signal peptide" evidence="10">
    <location>
        <begin position="1"/>
        <end position="18"/>
    </location>
</feature>
<evidence type="ECO:0000313" key="13">
    <source>
        <dbReference type="EMBL" id="KAJ8535966.1"/>
    </source>
</evidence>
<dbReference type="Pfam" id="PF04862">
    <property type="entry name" value="DUF642"/>
    <property type="match status" value="2"/>
</dbReference>
<dbReference type="InterPro" id="IPR001680">
    <property type="entry name" value="WD40_rpt"/>
</dbReference>
<keyword evidence="3" id="KW-0134">Cell wall</keyword>
<dbReference type="PROSITE" id="PS00678">
    <property type="entry name" value="WD_REPEATS_1"/>
    <property type="match status" value="1"/>
</dbReference>
<feature type="repeat" description="WD" evidence="9">
    <location>
        <begin position="494"/>
        <end position="526"/>
    </location>
</feature>
<feature type="domain" description="DUF642" evidence="12">
    <location>
        <begin position="22"/>
        <end position="184"/>
    </location>
</feature>
<dbReference type="SMART" id="SM00320">
    <property type="entry name" value="WD40"/>
    <property type="match status" value="5"/>
</dbReference>
<evidence type="ECO:0000256" key="8">
    <source>
        <dbReference type="ARBA" id="ARBA00023180"/>
    </source>
</evidence>
<evidence type="ECO:0000313" key="14">
    <source>
        <dbReference type="Proteomes" id="UP001152561"/>
    </source>
</evidence>
<feature type="chain" id="PRO_5040375814" description="Small-subunit processome Utp12 domain-containing protein" evidence="10">
    <location>
        <begin position="19"/>
        <end position="824"/>
    </location>
</feature>
<name>A0A9Q1R1C7_9SOLA</name>
<protein>
    <recommendedName>
        <fullName evidence="15">Small-subunit processome Utp12 domain-containing protein</fullName>
    </recommendedName>
</protein>
<dbReference type="PANTHER" id="PTHR19858:SF0">
    <property type="entry name" value="PERIODIC TRYPTOPHAN PROTEIN 2 HOMOLOG"/>
    <property type="match status" value="1"/>
</dbReference>
<keyword evidence="4" id="KW-0964">Secreted</keyword>
<dbReference type="EMBL" id="JAJAGQ010000018">
    <property type="protein sequence ID" value="KAJ8535966.1"/>
    <property type="molecule type" value="Genomic_DNA"/>
</dbReference>
<organism evidence="13 14">
    <name type="scientific">Anisodus acutangulus</name>
    <dbReference type="NCBI Taxonomy" id="402998"/>
    <lineage>
        <taxon>Eukaryota</taxon>
        <taxon>Viridiplantae</taxon>
        <taxon>Streptophyta</taxon>
        <taxon>Embryophyta</taxon>
        <taxon>Tracheophyta</taxon>
        <taxon>Spermatophyta</taxon>
        <taxon>Magnoliopsida</taxon>
        <taxon>eudicotyledons</taxon>
        <taxon>Gunneridae</taxon>
        <taxon>Pentapetalae</taxon>
        <taxon>asterids</taxon>
        <taxon>lamiids</taxon>
        <taxon>Solanales</taxon>
        <taxon>Solanaceae</taxon>
        <taxon>Solanoideae</taxon>
        <taxon>Hyoscyameae</taxon>
        <taxon>Anisodus</taxon>
    </lineage>
</organism>